<dbReference type="SMART" id="SM00906">
    <property type="entry name" value="Fungal_trans"/>
    <property type="match status" value="1"/>
</dbReference>
<organism evidence="10 11">
    <name type="scientific">Aspergillus pseudodeflectus</name>
    <dbReference type="NCBI Taxonomy" id="176178"/>
    <lineage>
        <taxon>Eukaryota</taxon>
        <taxon>Fungi</taxon>
        <taxon>Dikarya</taxon>
        <taxon>Ascomycota</taxon>
        <taxon>Pezizomycotina</taxon>
        <taxon>Eurotiomycetes</taxon>
        <taxon>Eurotiomycetidae</taxon>
        <taxon>Eurotiales</taxon>
        <taxon>Aspergillaceae</taxon>
        <taxon>Aspergillus</taxon>
        <taxon>Aspergillus subgen. Nidulantes</taxon>
    </lineage>
</organism>
<evidence type="ECO:0000256" key="1">
    <source>
        <dbReference type="ARBA" id="ARBA00005641"/>
    </source>
</evidence>
<keyword evidence="6" id="KW-0804">Transcription</keyword>
<dbReference type="CDD" id="cd12148">
    <property type="entry name" value="fungal_TF_MHR"/>
    <property type="match status" value="1"/>
</dbReference>
<dbReference type="EMBL" id="JBFXLR010000014">
    <property type="protein sequence ID" value="KAL2853174.1"/>
    <property type="molecule type" value="Genomic_DNA"/>
</dbReference>
<comment type="caution">
    <text evidence="10">The sequence shown here is derived from an EMBL/GenBank/DDBJ whole genome shotgun (WGS) entry which is preliminary data.</text>
</comment>
<keyword evidence="11" id="KW-1185">Reference proteome</keyword>
<dbReference type="PROSITE" id="PS50048">
    <property type="entry name" value="ZN2_CY6_FUNGAL_2"/>
    <property type="match status" value="1"/>
</dbReference>
<evidence type="ECO:0000313" key="10">
    <source>
        <dbReference type="EMBL" id="KAL2853174.1"/>
    </source>
</evidence>
<dbReference type="PROSITE" id="PS00463">
    <property type="entry name" value="ZN2_CY6_FUNGAL_1"/>
    <property type="match status" value="1"/>
</dbReference>
<keyword evidence="7" id="KW-0539">Nucleus</keyword>
<gene>
    <name evidence="10" type="ORF">BJX68DRAFT_265397</name>
</gene>
<comment type="similarity">
    <text evidence="1">Belongs to the glycosyl hydrolase 5 (cellulase A) family.</text>
</comment>
<dbReference type="PANTHER" id="PTHR47424:SF5">
    <property type="entry name" value="ZN(II)2CYS6 TRANSCRIPTION FACTOR (EUROFUNG)"/>
    <property type="match status" value="1"/>
</dbReference>
<dbReference type="SUPFAM" id="SSF51445">
    <property type="entry name" value="(Trans)glycosidases"/>
    <property type="match status" value="1"/>
</dbReference>
<dbReference type="InterPro" id="IPR001138">
    <property type="entry name" value="Zn2Cys6_DnaBD"/>
</dbReference>
<dbReference type="InterPro" id="IPR051127">
    <property type="entry name" value="Fungal_SecMet_Regulators"/>
</dbReference>
<dbReference type="InterPro" id="IPR007219">
    <property type="entry name" value="XnlR_reg_dom"/>
</dbReference>
<dbReference type="Gene3D" id="4.10.240.10">
    <property type="entry name" value="Zn(2)-C6 fungal-type DNA-binding domain"/>
    <property type="match status" value="1"/>
</dbReference>
<evidence type="ECO:0000256" key="2">
    <source>
        <dbReference type="ARBA" id="ARBA00022723"/>
    </source>
</evidence>
<keyword evidence="4" id="KW-0805">Transcription regulation</keyword>
<name>A0ABR4KLM3_9EURO</name>
<dbReference type="InterPro" id="IPR001547">
    <property type="entry name" value="Glyco_hydro_5"/>
</dbReference>
<dbReference type="InterPro" id="IPR017853">
    <property type="entry name" value="GH"/>
</dbReference>
<dbReference type="GeneID" id="98160399"/>
<dbReference type="Pfam" id="PF00150">
    <property type="entry name" value="Cellulase"/>
    <property type="match status" value="1"/>
</dbReference>
<feature type="domain" description="Zn(2)-C6 fungal-type" evidence="9">
    <location>
        <begin position="17"/>
        <end position="49"/>
    </location>
</feature>
<accession>A0ABR4KLM3</accession>
<dbReference type="Gene3D" id="3.20.20.80">
    <property type="entry name" value="Glycosidases"/>
    <property type="match status" value="1"/>
</dbReference>
<evidence type="ECO:0000256" key="5">
    <source>
        <dbReference type="ARBA" id="ARBA00023125"/>
    </source>
</evidence>
<dbReference type="SUPFAM" id="SSF57701">
    <property type="entry name" value="Zn2/Cys6 DNA-binding domain"/>
    <property type="match status" value="1"/>
</dbReference>
<proteinExistence type="inferred from homology"/>
<dbReference type="GO" id="GO:0016787">
    <property type="term" value="F:hydrolase activity"/>
    <property type="evidence" value="ECO:0007669"/>
    <property type="project" value="UniProtKB-KW"/>
</dbReference>
<dbReference type="Pfam" id="PF04082">
    <property type="entry name" value="Fungal_trans"/>
    <property type="match status" value="1"/>
</dbReference>
<dbReference type="Pfam" id="PF00172">
    <property type="entry name" value="Zn_clus"/>
    <property type="match status" value="1"/>
</dbReference>
<keyword evidence="8" id="KW-0326">Glycosidase</keyword>
<dbReference type="RefSeq" id="XP_070900815.1">
    <property type="nucleotide sequence ID" value="XM_071045235.1"/>
</dbReference>
<keyword evidence="2" id="KW-0479">Metal-binding</keyword>
<reference evidence="10 11" key="1">
    <citation type="submission" date="2024-07" db="EMBL/GenBank/DDBJ databases">
        <title>Section-level genome sequencing and comparative genomics of Aspergillus sections Usti and Cavernicolus.</title>
        <authorList>
            <consortium name="Lawrence Berkeley National Laboratory"/>
            <person name="Nybo J.L."/>
            <person name="Vesth T.C."/>
            <person name="Theobald S."/>
            <person name="Frisvad J.C."/>
            <person name="Larsen T.O."/>
            <person name="Kjaerboelling I."/>
            <person name="Rothschild-Mancinelli K."/>
            <person name="Lyhne E.K."/>
            <person name="Kogle M.E."/>
            <person name="Barry K."/>
            <person name="Clum A."/>
            <person name="Na H."/>
            <person name="Ledsgaard L."/>
            <person name="Lin J."/>
            <person name="Lipzen A."/>
            <person name="Kuo A."/>
            <person name="Riley R."/>
            <person name="Mondo S."/>
            <person name="LaButti K."/>
            <person name="Haridas S."/>
            <person name="Pangalinan J."/>
            <person name="Salamov A.A."/>
            <person name="Simmons B.A."/>
            <person name="Magnuson J.K."/>
            <person name="Chen J."/>
            <person name="Drula E."/>
            <person name="Henrissat B."/>
            <person name="Wiebenga A."/>
            <person name="Lubbers R.J."/>
            <person name="Gomes A.C."/>
            <person name="Macurrencykelacurrency M.R."/>
            <person name="Stajich J."/>
            <person name="Grigoriev I.V."/>
            <person name="Mortensen U.H."/>
            <person name="De vries R.P."/>
            <person name="Baker S.E."/>
            <person name="Andersen M.R."/>
        </authorList>
    </citation>
    <scope>NUCLEOTIDE SEQUENCE [LARGE SCALE GENOMIC DNA]</scope>
    <source>
        <strain evidence="10 11">CBS 756.74</strain>
    </source>
</reference>
<evidence type="ECO:0000313" key="11">
    <source>
        <dbReference type="Proteomes" id="UP001610444"/>
    </source>
</evidence>
<sequence length="977" mass="108397">MEQPTRTNRTSGRATSSCAECRRRRIRCDGFTTPCRQCVYYQVPHLCNYPPRKARRNAALRSHAELSDAQIKSQKIIETLFPSVSLDELAMMSRPALVAKAQAMLRSSFATSVDERPDNDLQDLEAPPERDFTWDEVSNADSDGSRVADDINGIAVSLDSLTPANASYLGFSSVPTILRVIAHLSPRVRQAVPTSPEAWKILSVHEHESPGSSDIDELAMINAYFTHVHPITPMVDEVDFRQRYTEGGVSGTYASSWLALFNMVLAMGCFASDTQFNKRHTLYKRALSHLSLSSLGSGHLYTVQALALYGGYLLHYLNKPNTASAIIGATIRMAVAMGLHRARIPKYNDCEISQEARSSIMTRVRTWWSIFCLDTWAAATLGRPGLGYWSPETVLTSPTLALASLDYGTISLTASEHFCKIAARIQERLAQTPLITTDEITAFDHELLEWQSSLHMFLAHEDHCPPNLRVARGLLRCRYITTRLALYRPYLLSTALHRRQWSDGSRNPQMSEAFKCVQIAREGIDMISQDWFPNHLLTWNDAWHLFQICLVLVLALVSDRAGAERELCEEYINKSLELFSRMGPYDAGAIRSGWRIEILYHHIRNQDSADHVASLDALFSLASILVGLSYVTSSLAANSFSASNLYYAAGLTDAQSTTLLEGLHSAGVKVLRVWLDGQSRTVKGTPINAFNSLQGSSPDDWDDTVLNRLDGFMAKAHGYGIKLLISIHSYNALEAANDFYGQWYGTGDFYTNAQAKGYFKDRIAHVLAHVNPANGKTWAQSEEYIFAFEAQNEAMHPQGNPTALTTWQCEMATAIKDNMSHNPAILVSTGGGAYLDNSLLNGYFTCAALDVLAIHAYGVADFATDKLTPYVDRALASGKKLIMQEWGACYTTASNHNCNGGGPLDVNVRDANIRTWAANIDAAGIPWFYWQILPNADPHQGWDYEVGIGDVNWESLKEAGLAAGRAQSRFDFDAFLL</sequence>
<evidence type="ECO:0000256" key="4">
    <source>
        <dbReference type="ARBA" id="ARBA00023015"/>
    </source>
</evidence>
<evidence type="ECO:0000256" key="8">
    <source>
        <dbReference type="ARBA" id="ARBA00023295"/>
    </source>
</evidence>
<dbReference type="SMART" id="SM00066">
    <property type="entry name" value="GAL4"/>
    <property type="match status" value="1"/>
</dbReference>
<dbReference type="PANTHER" id="PTHR47424">
    <property type="entry name" value="REGULATORY PROTEIN GAL4"/>
    <property type="match status" value="1"/>
</dbReference>
<dbReference type="InterPro" id="IPR036864">
    <property type="entry name" value="Zn2-C6_fun-type_DNA-bd_sf"/>
</dbReference>
<evidence type="ECO:0000256" key="6">
    <source>
        <dbReference type="ARBA" id="ARBA00023163"/>
    </source>
</evidence>
<protein>
    <submittedName>
        <fullName evidence="10">Glycoside hydrolase superfamily</fullName>
    </submittedName>
</protein>
<evidence type="ECO:0000256" key="7">
    <source>
        <dbReference type="ARBA" id="ARBA00023242"/>
    </source>
</evidence>
<keyword evidence="3 10" id="KW-0378">Hydrolase</keyword>
<evidence type="ECO:0000259" key="9">
    <source>
        <dbReference type="PROSITE" id="PS50048"/>
    </source>
</evidence>
<dbReference type="CDD" id="cd00067">
    <property type="entry name" value="GAL4"/>
    <property type="match status" value="1"/>
</dbReference>
<evidence type="ECO:0000256" key="3">
    <source>
        <dbReference type="ARBA" id="ARBA00022801"/>
    </source>
</evidence>
<dbReference type="Proteomes" id="UP001610444">
    <property type="component" value="Unassembled WGS sequence"/>
</dbReference>
<keyword evidence="5" id="KW-0238">DNA-binding</keyword>